<feature type="domain" description="Polysaccharide biosynthesis enzyme WcbI" evidence="1">
    <location>
        <begin position="6"/>
        <end position="211"/>
    </location>
</feature>
<protein>
    <submittedName>
        <fullName evidence="2">WcbI family polysaccharide biosynthesis putative acetyltransferase</fullName>
    </submittedName>
</protein>
<organism evidence="2 3">
    <name type="scientific">Marinobacter albus</name>
    <dbReference type="NCBI Taxonomy" id="3030833"/>
    <lineage>
        <taxon>Bacteria</taxon>
        <taxon>Pseudomonadati</taxon>
        <taxon>Pseudomonadota</taxon>
        <taxon>Gammaproteobacteria</taxon>
        <taxon>Pseudomonadales</taxon>
        <taxon>Marinobacteraceae</taxon>
        <taxon>Marinobacter</taxon>
    </lineage>
</organism>
<sequence length="293" mass="33853">MKEKIKIVVVGNCQARPLAKILESLNPRIDVTTTAIVHLLKNENFEEYQPAFDEADLIVSQLVFDSYPCEFVRTSVLKERYGKKVLSIVNLYFTGYTPDWFYIRIPGKGPLKGPMGDYHNRTIFDAWQSGKSISEASSRILSEEYNQKYVSEPSHSLDLLREREEIVDVKITDVIDKYQTKKRLFFTFNHPSMFLIRRYAKRILAAANISEKWKLFPARDREALDQFVPLANPATGLPDGDFTTFKGVEYFFKDDFVAIRNKRKEYNASELVSCFYDIYETLDSTLNLSGKGN</sequence>
<evidence type="ECO:0000313" key="3">
    <source>
        <dbReference type="Proteomes" id="UP001223547"/>
    </source>
</evidence>
<comment type="caution">
    <text evidence="2">The sequence shown here is derived from an EMBL/GenBank/DDBJ whole genome shotgun (WGS) entry which is preliminary data.</text>
</comment>
<dbReference type="EMBL" id="JASSQD010000001">
    <property type="protein sequence ID" value="MDK9557260.1"/>
    <property type="molecule type" value="Genomic_DNA"/>
</dbReference>
<dbReference type="RefSeq" id="WP_285367653.1">
    <property type="nucleotide sequence ID" value="NZ_JASSQD010000001.1"/>
</dbReference>
<evidence type="ECO:0000313" key="2">
    <source>
        <dbReference type="EMBL" id="MDK9557260.1"/>
    </source>
</evidence>
<name>A0ABT7HCP6_9GAMM</name>
<gene>
    <name evidence="2" type="ORF">QQF73_06435</name>
</gene>
<accession>A0ABT7HCP6</accession>
<reference evidence="2 3" key="1">
    <citation type="submission" date="2023-05" db="EMBL/GenBank/DDBJ databases">
        <title>Marinobacter albus sp. nov., a marine bacterium isolated from sand in a coastal intertidal zone of huludao.</title>
        <authorList>
            <person name="Deng T."/>
        </authorList>
    </citation>
    <scope>NUCLEOTIDE SEQUENCE [LARGE SCALE GENOMIC DNA]</scope>
    <source>
        <strain evidence="2 3">M216</strain>
    </source>
</reference>
<proteinExistence type="predicted"/>
<dbReference type="Gene3D" id="3.40.50.12080">
    <property type="match status" value="2"/>
</dbReference>
<dbReference type="InterPro" id="IPR041307">
    <property type="entry name" value="WcbI"/>
</dbReference>
<keyword evidence="3" id="KW-1185">Reference proteome</keyword>
<evidence type="ECO:0000259" key="1">
    <source>
        <dbReference type="Pfam" id="PF18588"/>
    </source>
</evidence>
<dbReference type="Proteomes" id="UP001223547">
    <property type="component" value="Unassembled WGS sequence"/>
</dbReference>
<dbReference type="Pfam" id="PF18588">
    <property type="entry name" value="WcbI"/>
    <property type="match status" value="1"/>
</dbReference>